<evidence type="ECO:0000313" key="3">
    <source>
        <dbReference type="EMBL" id="KIM47673.1"/>
    </source>
</evidence>
<feature type="compositionally biased region" description="Polar residues" evidence="1">
    <location>
        <begin position="9"/>
        <end position="35"/>
    </location>
</feature>
<evidence type="ECO:0000256" key="1">
    <source>
        <dbReference type="SAM" id="MobiDB-lite"/>
    </source>
</evidence>
<dbReference type="OrthoDB" id="2392789at2759"/>
<feature type="region of interest" description="Disordered" evidence="1">
    <location>
        <begin position="1"/>
        <end position="40"/>
    </location>
</feature>
<reference evidence="4" key="2">
    <citation type="submission" date="2015-01" db="EMBL/GenBank/DDBJ databases">
        <title>Evolutionary Origins and Diversification of the Mycorrhizal Mutualists.</title>
        <authorList>
            <consortium name="DOE Joint Genome Institute"/>
            <consortium name="Mycorrhizal Genomics Consortium"/>
            <person name="Kohler A."/>
            <person name="Kuo A."/>
            <person name="Nagy L.G."/>
            <person name="Floudas D."/>
            <person name="Copeland A."/>
            <person name="Barry K.W."/>
            <person name="Cichocki N."/>
            <person name="Veneault-Fourrey C."/>
            <person name="LaButti K."/>
            <person name="Lindquist E.A."/>
            <person name="Lipzen A."/>
            <person name="Lundell T."/>
            <person name="Morin E."/>
            <person name="Murat C."/>
            <person name="Riley R."/>
            <person name="Ohm R."/>
            <person name="Sun H."/>
            <person name="Tunlid A."/>
            <person name="Henrissat B."/>
            <person name="Grigoriev I.V."/>
            <person name="Hibbett D.S."/>
            <person name="Martin F."/>
        </authorList>
    </citation>
    <scope>NUCLEOTIDE SEQUENCE [LARGE SCALE GENOMIC DNA]</scope>
    <source>
        <strain evidence="4">h7</strain>
    </source>
</reference>
<feature type="region of interest" description="Disordered" evidence="1">
    <location>
        <begin position="144"/>
        <end position="166"/>
    </location>
</feature>
<dbReference type="Proteomes" id="UP000053424">
    <property type="component" value="Unassembled WGS sequence"/>
</dbReference>
<evidence type="ECO:0000313" key="4">
    <source>
        <dbReference type="Proteomes" id="UP000053424"/>
    </source>
</evidence>
<name>A0A0C2YD02_HEBCY</name>
<dbReference type="GO" id="GO:0006487">
    <property type="term" value="P:protein N-linked glycosylation"/>
    <property type="evidence" value="ECO:0007669"/>
    <property type="project" value="TreeGrafter"/>
</dbReference>
<sequence>MPRPRPLTNVATAVPDTSEQLTPRTPHNFNNGSRTSRAEQGFAKLQLSEDNDEEYDEQDTLQSAPLLASSSTARFSIRSSRRRQSPATKNAVQRNVMMLHPTQILSVAISRLPLAFGIFMGGVLLILIVLSFTRPDDLHRYIGAKAPSTSSTQSTTSPSPPESKSNLLSYENYTTFPLHTNEYLIECAKQHQGYMAPTEVTGISVQWVHWTLNMTPICQFVRAAALARERNRTFLVDDTYWNRGKWLDHFEDVRTRQPGPEPDCKPPPPDEMVACPRTSRHWIITSRTAKFHFGHAFANHYEDPYAHQLNRLKPIFASSARSLESTVRPNAQNMGLLRLTQAEFSSFLTEVNQGDKEYVGTHIRRGDRKSLSYSFLDRKIPTKEYLDAVEKTWARLHKGMPSQIHPVVYLATDSSNVHKEFSQVYEGRSFSLFDSSDPRLSSLASPAEYIQKEFNVLDLRERIAATRGMIVDLAMVGGLWTEEKDLKPEAVICGLSSSVCRLAAVGMGWEKAFGQVDDMGSIDPNGKGWIDVDQKGQIIPVWEAFELF</sequence>
<keyword evidence="2" id="KW-0472">Membrane</keyword>
<evidence type="ECO:0008006" key="5">
    <source>
        <dbReference type="Google" id="ProtNLM"/>
    </source>
</evidence>
<feature type="compositionally biased region" description="Low complexity" evidence="1">
    <location>
        <begin position="147"/>
        <end position="165"/>
    </location>
</feature>
<dbReference type="Gene3D" id="3.40.50.11350">
    <property type="match status" value="1"/>
</dbReference>
<organism evidence="3 4">
    <name type="scientific">Hebeloma cylindrosporum</name>
    <dbReference type="NCBI Taxonomy" id="76867"/>
    <lineage>
        <taxon>Eukaryota</taxon>
        <taxon>Fungi</taxon>
        <taxon>Dikarya</taxon>
        <taxon>Basidiomycota</taxon>
        <taxon>Agaricomycotina</taxon>
        <taxon>Agaricomycetes</taxon>
        <taxon>Agaricomycetidae</taxon>
        <taxon>Agaricales</taxon>
        <taxon>Agaricineae</taxon>
        <taxon>Hymenogastraceae</taxon>
        <taxon>Hebeloma</taxon>
    </lineage>
</organism>
<keyword evidence="4" id="KW-1185">Reference proteome</keyword>
<accession>A0A0C2YD02</accession>
<protein>
    <recommendedName>
        <fullName evidence="5">Glycosyltransferase family 23 protein</fullName>
    </recommendedName>
</protein>
<dbReference type="GO" id="GO:0046921">
    <property type="term" value="F:alpha-(1-&gt;6)-fucosyltransferase activity"/>
    <property type="evidence" value="ECO:0007669"/>
    <property type="project" value="TreeGrafter"/>
</dbReference>
<dbReference type="PANTHER" id="PTHR13132">
    <property type="entry name" value="ALPHA- 1,6 -FUCOSYLTRANSFERASE"/>
    <property type="match status" value="1"/>
</dbReference>
<dbReference type="PANTHER" id="PTHR13132:SF29">
    <property type="entry name" value="ALPHA-(1,6)-FUCOSYLTRANSFERASE"/>
    <property type="match status" value="1"/>
</dbReference>
<keyword evidence="2" id="KW-0812">Transmembrane</keyword>
<dbReference type="HOGENOM" id="CLU_034210_0_0_1"/>
<feature type="region of interest" description="Disordered" evidence="1">
    <location>
        <begin position="72"/>
        <end position="91"/>
    </location>
</feature>
<keyword evidence="2" id="KW-1133">Transmembrane helix</keyword>
<dbReference type="EMBL" id="KN831769">
    <property type="protein sequence ID" value="KIM47673.1"/>
    <property type="molecule type" value="Genomic_DNA"/>
</dbReference>
<evidence type="ECO:0000256" key="2">
    <source>
        <dbReference type="SAM" id="Phobius"/>
    </source>
</evidence>
<feature type="transmembrane region" description="Helical" evidence="2">
    <location>
        <begin position="112"/>
        <end position="132"/>
    </location>
</feature>
<reference evidence="3 4" key="1">
    <citation type="submission" date="2014-04" db="EMBL/GenBank/DDBJ databases">
        <authorList>
            <consortium name="DOE Joint Genome Institute"/>
            <person name="Kuo A."/>
            <person name="Gay G."/>
            <person name="Dore J."/>
            <person name="Kohler A."/>
            <person name="Nagy L.G."/>
            <person name="Floudas D."/>
            <person name="Copeland A."/>
            <person name="Barry K.W."/>
            <person name="Cichocki N."/>
            <person name="Veneault-Fourrey C."/>
            <person name="LaButti K."/>
            <person name="Lindquist E.A."/>
            <person name="Lipzen A."/>
            <person name="Lundell T."/>
            <person name="Morin E."/>
            <person name="Murat C."/>
            <person name="Sun H."/>
            <person name="Tunlid A."/>
            <person name="Henrissat B."/>
            <person name="Grigoriev I.V."/>
            <person name="Hibbett D.S."/>
            <person name="Martin F."/>
            <person name="Nordberg H.P."/>
            <person name="Cantor M.N."/>
            <person name="Hua S.X."/>
        </authorList>
    </citation>
    <scope>NUCLEOTIDE SEQUENCE [LARGE SCALE GENOMIC DNA]</scope>
    <source>
        <strain evidence="4">h7</strain>
    </source>
</reference>
<dbReference type="AlphaFoldDB" id="A0A0C2YD02"/>
<gene>
    <name evidence="3" type="ORF">M413DRAFT_22300</name>
</gene>
<proteinExistence type="predicted"/>